<dbReference type="GO" id="GO:0005737">
    <property type="term" value="C:cytoplasm"/>
    <property type="evidence" value="ECO:0007669"/>
    <property type="project" value="UniProtKB-SubCell"/>
</dbReference>
<keyword evidence="8" id="KW-1185">Reference proteome</keyword>
<dbReference type="GO" id="GO:0015937">
    <property type="term" value="P:coenzyme A biosynthetic process"/>
    <property type="evidence" value="ECO:0007669"/>
    <property type="project" value="UniProtKB-UniRule"/>
</dbReference>
<dbReference type="InterPro" id="IPR027417">
    <property type="entry name" value="P-loop_NTPase"/>
</dbReference>
<dbReference type="PROSITE" id="PS51219">
    <property type="entry name" value="DPCK"/>
    <property type="match status" value="1"/>
</dbReference>
<keyword evidence="4 5" id="KW-0173">Coenzyme A biosynthesis</keyword>
<comment type="pathway">
    <text evidence="5">Cofactor biosynthesis; coenzyme A biosynthesis; CoA from (R)-pantothenate: step 5/5.</text>
</comment>
<keyword evidence="5 7" id="KW-0418">Kinase</keyword>
<comment type="subcellular location">
    <subcellularLocation>
        <location evidence="5">Cytoplasm</location>
    </subcellularLocation>
</comment>
<evidence type="ECO:0000256" key="1">
    <source>
        <dbReference type="ARBA" id="ARBA00009018"/>
    </source>
</evidence>
<keyword evidence="3 5" id="KW-0067">ATP-binding</keyword>
<dbReference type="SUPFAM" id="SSF52540">
    <property type="entry name" value="P-loop containing nucleoside triphosphate hydrolases"/>
    <property type="match status" value="1"/>
</dbReference>
<feature type="binding site" evidence="5">
    <location>
        <begin position="10"/>
        <end position="15"/>
    </location>
    <ligand>
        <name>ATP</name>
        <dbReference type="ChEBI" id="CHEBI:30616"/>
    </ligand>
</feature>
<dbReference type="HAMAP" id="MF_00376">
    <property type="entry name" value="Dephospho_CoA_kinase"/>
    <property type="match status" value="1"/>
</dbReference>
<dbReference type="Proteomes" id="UP000318138">
    <property type="component" value="Chromosome"/>
</dbReference>
<evidence type="ECO:0000256" key="6">
    <source>
        <dbReference type="NCBIfam" id="TIGR00152"/>
    </source>
</evidence>
<dbReference type="PANTHER" id="PTHR10695:SF46">
    <property type="entry name" value="BIFUNCTIONAL COENZYME A SYNTHASE-RELATED"/>
    <property type="match status" value="1"/>
</dbReference>
<dbReference type="Pfam" id="PF01121">
    <property type="entry name" value="CoaE"/>
    <property type="match status" value="1"/>
</dbReference>
<evidence type="ECO:0000256" key="2">
    <source>
        <dbReference type="ARBA" id="ARBA00022741"/>
    </source>
</evidence>
<evidence type="ECO:0000256" key="3">
    <source>
        <dbReference type="ARBA" id="ARBA00022840"/>
    </source>
</evidence>
<dbReference type="PANTHER" id="PTHR10695">
    <property type="entry name" value="DEPHOSPHO-COA KINASE-RELATED"/>
    <property type="match status" value="1"/>
</dbReference>
<dbReference type="GO" id="GO:0004140">
    <property type="term" value="F:dephospho-CoA kinase activity"/>
    <property type="evidence" value="ECO:0007669"/>
    <property type="project" value="UniProtKB-UniRule"/>
</dbReference>
<dbReference type="KEGG" id="psua:FLK61_35775"/>
<keyword evidence="5" id="KW-0963">Cytoplasm</keyword>
<dbReference type="NCBIfam" id="TIGR00152">
    <property type="entry name" value="dephospho-CoA kinase"/>
    <property type="match status" value="1"/>
</dbReference>
<proteinExistence type="inferred from homology"/>
<evidence type="ECO:0000256" key="5">
    <source>
        <dbReference type="HAMAP-Rule" id="MF_00376"/>
    </source>
</evidence>
<dbReference type="GO" id="GO:0005524">
    <property type="term" value="F:ATP binding"/>
    <property type="evidence" value="ECO:0007669"/>
    <property type="project" value="UniProtKB-UniRule"/>
</dbReference>
<dbReference type="EC" id="2.7.1.24" evidence="5 6"/>
<sequence length="198" mass="22424">MIIGLTGGIATGKSTVSKMFEEFGIPVVDADIISREVVMPGKVAYQEIVDHFGERVLLEDRTINRPELGNIIFSDEKERLVLNDIVHKEVRKELRAKAEALLEEGHTHVVMDIPLLIESELYYLVDTVVVVYIPEGEQLERLMRRNDFTEDEATSRIRSQLSIESKREKANVVIDNSATLAETKEQVRQFLASLEASK</sequence>
<evidence type="ECO:0000313" key="8">
    <source>
        <dbReference type="Proteomes" id="UP000318138"/>
    </source>
</evidence>
<protein>
    <recommendedName>
        <fullName evidence="5 6">Dephospho-CoA kinase</fullName>
        <ecNumber evidence="5 6">2.7.1.24</ecNumber>
    </recommendedName>
    <alternativeName>
        <fullName evidence="5">Dephosphocoenzyme A kinase</fullName>
    </alternativeName>
</protein>
<comment type="function">
    <text evidence="5">Catalyzes the phosphorylation of the 3'-hydroxyl group of dephosphocoenzyme A to form coenzyme A.</text>
</comment>
<dbReference type="AlphaFoldDB" id="A0A859FH80"/>
<evidence type="ECO:0000256" key="4">
    <source>
        <dbReference type="ARBA" id="ARBA00022993"/>
    </source>
</evidence>
<dbReference type="UniPathway" id="UPA00241">
    <property type="reaction ID" value="UER00356"/>
</dbReference>
<dbReference type="RefSeq" id="WP_176010007.1">
    <property type="nucleotide sequence ID" value="NZ_CP041372.2"/>
</dbReference>
<dbReference type="FunFam" id="3.40.50.300:FF:000485">
    <property type="entry name" value="Dephospho-CoA kinase CAB5"/>
    <property type="match status" value="1"/>
</dbReference>
<comment type="similarity">
    <text evidence="1 5">Belongs to the CoaE family.</text>
</comment>
<reference evidence="8" key="1">
    <citation type="submission" date="2019-07" db="EMBL/GenBank/DDBJ databases">
        <title>Bacillus alkalisoli sp. nov. isolated from saline soil.</title>
        <authorList>
            <person name="Sun J.-Q."/>
            <person name="Xu L."/>
        </authorList>
    </citation>
    <scope>NUCLEOTIDE SEQUENCE [LARGE SCALE GENOMIC DNA]</scope>
    <source>
        <strain evidence="8">M4U3P1</strain>
    </source>
</reference>
<comment type="catalytic activity">
    <reaction evidence="5">
        <text>3'-dephospho-CoA + ATP = ADP + CoA + H(+)</text>
        <dbReference type="Rhea" id="RHEA:18245"/>
        <dbReference type="ChEBI" id="CHEBI:15378"/>
        <dbReference type="ChEBI" id="CHEBI:30616"/>
        <dbReference type="ChEBI" id="CHEBI:57287"/>
        <dbReference type="ChEBI" id="CHEBI:57328"/>
        <dbReference type="ChEBI" id="CHEBI:456216"/>
        <dbReference type="EC" id="2.7.1.24"/>
    </reaction>
</comment>
<dbReference type="EMBL" id="CP041372">
    <property type="protein sequence ID" value="QKS72024.1"/>
    <property type="molecule type" value="Genomic_DNA"/>
</dbReference>
<organism evidence="7 8">
    <name type="scientific">Paenalkalicoccus suaedae</name>
    <dbReference type="NCBI Taxonomy" id="2592382"/>
    <lineage>
        <taxon>Bacteria</taxon>
        <taxon>Bacillati</taxon>
        <taxon>Bacillota</taxon>
        <taxon>Bacilli</taxon>
        <taxon>Bacillales</taxon>
        <taxon>Bacillaceae</taxon>
        <taxon>Paenalkalicoccus</taxon>
    </lineage>
</organism>
<keyword evidence="5 7" id="KW-0808">Transferase</keyword>
<gene>
    <name evidence="5" type="primary">coaE</name>
    <name evidence="7" type="ORF">FLK61_35775</name>
</gene>
<dbReference type="InterPro" id="IPR001977">
    <property type="entry name" value="Depp_CoAkinase"/>
</dbReference>
<accession>A0A859FH80</accession>
<keyword evidence="2 5" id="KW-0547">Nucleotide-binding</keyword>
<name>A0A859FH80_9BACI</name>
<dbReference type="CDD" id="cd02022">
    <property type="entry name" value="DPCK"/>
    <property type="match status" value="1"/>
</dbReference>
<dbReference type="Gene3D" id="3.40.50.300">
    <property type="entry name" value="P-loop containing nucleotide triphosphate hydrolases"/>
    <property type="match status" value="1"/>
</dbReference>
<evidence type="ECO:0000313" key="7">
    <source>
        <dbReference type="EMBL" id="QKS72024.1"/>
    </source>
</evidence>